<dbReference type="SUPFAM" id="SSF103473">
    <property type="entry name" value="MFS general substrate transporter"/>
    <property type="match status" value="1"/>
</dbReference>
<dbReference type="InterPro" id="IPR036259">
    <property type="entry name" value="MFS_trans_sf"/>
</dbReference>
<keyword evidence="6 7" id="KW-0472">Membrane</keyword>
<gene>
    <name evidence="9" type="ORF">DFR87_01490</name>
</gene>
<evidence type="ECO:0000259" key="8">
    <source>
        <dbReference type="PROSITE" id="PS50850"/>
    </source>
</evidence>
<feature type="transmembrane region" description="Helical" evidence="7">
    <location>
        <begin position="42"/>
        <end position="61"/>
    </location>
</feature>
<dbReference type="PANTHER" id="PTHR23517:SF14">
    <property type="entry name" value="PUTATIVE-RELATED"/>
    <property type="match status" value="1"/>
</dbReference>
<dbReference type="STRING" id="1293036.GCA_001315825_03078"/>
<keyword evidence="2" id="KW-0813">Transport</keyword>
<dbReference type="Proteomes" id="UP000247586">
    <property type="component" value="Chromosome"/>
</dbReference>
<keyword evidence="10" id="KW-1185">Reference proteome</keyword>
<dbReference type="AlphaFoldDB" id="A0A2U9IWP8"/>
<keyword evidence="5 7" id="KW-1133">Transmembrane helix</keyword>
<evidence type="ECO:0000256" key="3">
    <source>
        <dbReference type="ARBA" id="ARBA00022475"/>
    </source>
</evidence>
<proteinExistence type="predicted"/>
<dbReference type="InterPro" id="IPR050171">
    <property type="entry name" value="MFS_Transporters"/>
</dbReference>
<keyword evidence="3" id="KW-1003">Cell membrane</keyword>
<feature type="transmembrane region" description="Helical" evidence="7">
    <location>
        <begin position="132"/>
        <end position="153"/>
    </location>
</feature>
<dbReference type="GO" id="GO:0005886">
    <property type="term" value="C:plasma membrane"/>
    <property type="evidence" value="ECO:0007669"/>
    <property type="project" value="UniProtKB-SubCell"/>
</dbReference>
<organism evidence="9 10">
    <name type="scientific">Metallosphaera hakonensis JCM 8857 = DSM 7519</name>
    <dbReference type="NCBI Taxonomy" id="1293036"/>
    <lineage>
        <taxon>Archaea</taxon>
        <taxon>Thermoproteota</taxon>
        <taxon>Thermoprotei</taxon>
        <taxon>Sulfolobales</taxon>
        <taxon>Sulfolobaceae</taxon>
        <taxon>Metallosphaera</taxon>
    </lineage>
</organism>
<dbReference type="Pfam" id="PF07690">
    <property type="entry name" value="MFS_1"/>
    <property type="match status" value="1"/>
</dbReference>
<keyword evidence="4 7" id="KW-0812">Transmembrane</keyword>
<feature type="transmembrane region" description="Helical" evidence="7">
    <location>
        <begin position="257"/>
        <end position="280"/>
    </location>
</feature>
<dbReference type="EMBL" id="CP029287">
    <property type="protein sequence ID" value="AWS00480.1"/>
    <property type="molecule type" value="Genomic_DNA"/>
</dbReference>
<evidence type="ECO:0000256" key="5">
    <source>
        <dbReference type="ARBA" id="ARBA00022989"/>
    </source>
</evidence>
<dbReference type="GeneID" id="36833974"/>
<dbReference type="Gene3D" id="1.20.1250.20">
    <property type="entry name" value="MFS general substrate transporter like domains"/>
    <property type="match status" value="2"/>
</dbReference>
<feature type="transmembrane region" description="Helical" evidence="7">
    <location>
        <begin position="347"/>
        <end position="366"/>
    </location>
</feature>
<dbReference type="PROSITE" id="PS50850">
    <property type="entry name" value="MFS"/>
    <property type="match status" value="1"/>
</dbReference>
<feature type="transmembrane region" description="Helical" evidence="7">
    <location>
        <begin position="159"/>
        <end position="178"/>
    </location>
</feature>
<evidence type="ECO:0000256" key="1">
    <source>
        <dbReference type="ARBA" id="ARBA00004651"/>
    </source>
</evidence>
<name>A0A2U9IWP8_9CREN</name>
<dbReference type="OrthoDB" id="117970at2157"/>
<dbReference type="KEGG" id="mhk:DFR87_01490"/>
<evidence type="ECO:0000256" key="2">
    <source>
        <dbReference type="ARBA" id="ARBA00022448"/>
    </source>
</evidence>
<evidence type="ECO:0000313" key="9">
    <source>
        <dbReference type="EMBL" id="AWS00480.1"/>
    </source>
</evidence>
<feature type="transmembrane region" description="Helical" evidence="7">
    <location>
        <begin position="226"/>
        <end position="245"/>
    </location>
</feature>
<accession>A0A2U9IWP8</accession>
<evidence type="ECO:0000256" key="7">
    <source>
        <dbReference type="SAM" id="Phobius"/>
    </source>
</evidence>
<feature type="transmembrane region" description="Helical" evidence="7">
    <location>
        <begin position="198"/>
        <end position="220"/>
    </location>
</feature>
<dbReference type="InterPro" id="IPR011701">
    <property type="entry name" value="MFS"/>
</dbReference>
<comment type="subcellular location">
    <subcellularLocation>
        <location evidence="1">Cell membrane</location>
        <topology evidence="1">Multi-pass membrane protein</topology>
    </subcellularLocation>
</comment>
<feature type="transmembrane region" description="Helical" evidence="7">
    <location>
        <begin position="68"/>
        <end position="86"/>
    </location>
</feature>
<reference evidence="9" key="1">
    <citation type="submission" date="2018-05" db="EMBL/GenBank/DDBJ databases">
        <title>Complete Genome Sequences of Extremely Thermoacidophilic, Metal-Mobilizing Type-Strain Members of the Archaeal Family Sulfolobaceae: Acidianus brierleyi DSM-1651T, Acidianus sulfidivorans DSM-18786T, Metallosphaera hakonensis DSM-7519T, and Metallosphaera prunae DSM-10039T.</title>
        <authorList>
            <person name="Counts J.A."/>
            <person name="Kelly R.M."/>
        </authorList>
    </citation>
    <scope>NUCLEOTIDE SEQUENCE [LARGE SCALE GENOMIC DNA]</scope>
    <source>
        <strain evidence="9">HO1-1</strain>
    </source>
</reference>
<evidence type="ECO:0000313" key="10">
    <source>
        <dbReference type="Proteomes" id="UP000247586"/>
    </source>
</evidence>
<feature type="domain" description="Major facilitator superfamily (MFS) profile" evidence="8">
    <location>
        <begin position="149"/>
        <end position="377"/>
    </location>
</feature>
<protein>
    <submittedName>
        <fullName evidence="9">MFS transporter</fullName>
    </submittedName>
</protein>
<dbReference type="RefSeq" id="WP_054837458.1">
    <property type="nucleotide sequence ID" value="NZ_BBBA01000062.1"/>
</dbReference>
<feature type="transmembrane region" description="Helical" evidence="7">
    <location>
        <begin position="92"/>
        <end position="111"/>
    </location>
</feature>
<feature type="transmembrane region" description="Helical" evidence="7">
    <location>
        <begin position="7"/>
        <end position="30"/>
    </location>
</feature>
<evidence type="ECO:0000256" key="6">
    <source>
        <dbReference type="ARBA" id="ARBA00023136"/>
    </source>
</evidence>
<dbReference type="InterPro" id="IPR020846">
    <property type="entry name" value="MFS_dom"/>
</dbReference>
<sequence length="377" mass="41806">MRYVNKLAIVGGSRSLAGSLIWPFTAFALFKVYHLSLDFISIYFIIQGIVGIVAYLLGGYLTDLLGRVRVLVLSALFSSVSLFLAYLTNTQWSVVTFILIQTFFNSLYNVANTSLVGDLNRNFSGLVKDYSRIRVGINAGWAVGPAIGGLLFYSLGFRVLLLISSLILLPLVPLLLSLPEVKGNVRISLQVDRTFLKFLIPTFLTFMVMGQLGFSLLTFYNTIFKLTTFQVGLLFLENGLIIVALQEIVGRKLSFNMISMGMLIYSIAYFAVAFSSNFILAILDMGFITLAEMIVSPLSQALASYLSEKNTRGRKMGVYNMVTALGRTSGSSYVSYLMNYYLSSPAILWSNVAIIGVISAVLYYFLVPVRVTVERRD</sequence>
<dbReference type="PANTHER" id="PTHR23517">
    <property type="entry name" value="RESISTANCE PROTEIN MDTM, PUTATIVE-RELATED-RELATED"/>
    <property type="match status" value="1"/>
</dbReference>
<dbReference type="GO" id="GO:0022857">
    <property type="term" value="F:transmembrane transporter activity"/>
    <property type="evidence" value="ECO:0007669"/>
    <property type="project" value="InterPro"/>
</dbReference>
<evidence type="ECO:0000256" key="4">
    <source>
        <dbReference type="ARBA" id="ARBA00022692"/>
    </source>
</evidence>